<protein>
    <recommendedName>
        <fullName evidence="2">Transposase-associated domain-containing protein</fullName>
    </recommendedName>
</protein>
<dbReference type="PANTHER" id="PTHR33157">
    <property type="entry name" value="AUTONOMOUS TRANSPOSABLE ELEMENT EN-1 MOSAIC PROTEIN-RELATED"/>
    <property type="match status" value="1"/>
</dbReference>
<feature type="domain" description="Transposase-associated" evidence="2">
    <location>
        <begin position="9"/>
        <end position="76"/>
    </location>
</feature>
<dbReference type="AlphaFoldDB" id="A0AAQ3PUK4"/>
<feature type="compositionally biased region" description="Low complexity" evidence="1">
    <location>
        <begin position="177"/>
        <end position="209"/>
    </location>
</feature>
<evidence type="ECO:0000313" key="3">
    <source>
        <dbReference type="EMBL" id="WVZ54193.1"/>
    </source>
</evidence>
<feature type="compositionally biased region" description="Polar residues" evidence="1">
    <location>
        <begin position="238"/>
        <end position="250"/>
    </location>
</feature>
<dbReference type="Proteomes" id="UP001341281">
    <property type="component" value="Chromosome 01"/>
</dbReference>
<feature type="region of interest" description="Disordered" evidence="1">
    <location>
        <begin position="177"/>
        <end position="250"/>
    </location>
</feature>
<feature type="compositionally biased region" description="Basic and acidic residues" evidence="1">
    <location>
        <begin position="110"/>
        <end position="121"/>
    </location>
</feature>
<feature type="compositionally biased region" description="Basic residues" evidence="1">
    <location>
        <begin position="122"/>
        <end position="137"/>
    </location>
</feature>
<feature type="compositionally biased region" description="Polar residues" evidence="1">
    <location>
        <begin position="138"/>
        <end position="155"/>
    </location>
</feature>
<dbReference type="EMBL" id="CP144745">
    <property type="protein sequence ID" value="WVZ54193.1"/>
    <property type="molecule type" value="Genomic_DNA"/>
</dbReference>
<dbReference type="Pfam" id="PF03004">
    <property type="entry name" value="Transposase_24"/>
    <property type="match status" value="1"/>
</dbReference>
<feature type="region of interest" description="Disordered" evidence="1">
    <location>
        <begin position="550"/>
        <end position="593"/>
    </location>
</feature>
<evidence type="ECO:0000259" key="2">
    <source>
        <dbReference type="Pfam" id="PF13963"/>
    </source>
</evidence>
<sequence length="739" mass="81613">MAMYDGWRKDGAHSKEWQAVTKAFLDHAFAVEPGLVVLCPCSKCENKWYWAKEDIEEHLCTRGFMPNYLVWRAHGERGERVDQGVDLHEDHDRMDEMLNDLGEGLQNLDTETRELVEEPTSKRKRPMFRHRSSRTKSKGSNEGTSSSGLFQGTTQSRHRQEQLLGCLQAQAQEVPMAVQEAQQEAEQEAPQQEVEQEAPQQEAEQEAPQLGIGGETDPEAKTGIGSAIQSVRDRPKGHSSSLAENGNGNNHLQWDDATWDGTGHRCKVNALLGALCRYYYPGMVKVDGEWQAAMQWSHWSLKEYVRPDEGSSEGGSSEAPRRTCQSVVWDEFWLRYRLENEDDREVLRSVRRHFCRAAEKVIDDAFRNARISAVCQYYKRIKGENMTAKRGASQIYLTEQEYLQVSVDWIVKDVEAWRWLAKKWSTPEWIATSKLHRENRGTGGPGHRYKADGHYNLARRMEHQDGVAPSFMDVYIRGHRGSDPTNPEALCTEAAKEKMMAYGEEMTQRHGPDVDWRHAEVDPEALHASGGGRRHGRYAFGTGVVDYNPSVSRARRSGSSAGSSTSSSRTSRDAQVAEEVAAAREEARHHSSIGTRCELATLLPSSNVSAAGVDRVGATTPGLATTSGVDDGTPGLPTTFGMDNGTTGLPGTSGVDGTAGLSAISGVDGTAELSGRSSRVDGTARLSATSELDGTSRLPATFGVDDSRYTTLQPVDAITSSALWITGFGLTPFWPNSRS</sequence>
<accession>A0AAQ3PUK4</accession>
<name>A0AAQ3PUK4_PASNO</name>
<proteinExistence type="predicted"/>
<keyword evidence="4" id="KW-1185">Reference proteome</keyword>
<evidence type="ECO:0000256" key="1">
    <source>
        <dbReference type="SAM" id="MobiDB-lite"/>
    </source>
</evidence>
<dbReference type="InterPro" id="IPR004252">
    <property type="entry name" value="Probable_transposase_24"/>
</dbReference>
<gene>
    <name evidence="3" type="ORF">U9M48_005031</name>
</gene>
<dbReference type="GO" id="GO:0032196">
    <property type="term" value="P:transposition"/>
    <property type="evidence" value="ECO:0007669"/>
    <property type="project" value="InterPro"/>
</dbReference>
<organism evidence="3 4">
    <name type="scientific">Paspalum notatum var. saurae</name>
    <dbReference type="NCBI Taxonomy" id="547442"/>
    <lineage>
        <taxon>Eukaryota</taxon>
        <taxon>Viridiplantae</taxon>
        <taxon>Streptophyta</taxon>
        <taxon>Embryophyta</taxon>
        <taxon>Tracheophyta</taxon>
        <taxon>Spermatophyta</taxon>
        <taxon>Magnoliopsida</taxon>
        <taxon>Liliopsida</taxon>
        <taxon>Poales</taxon>
        <taxon>Poaceae</taxon>
        <taxon>PACMAD clade</taxon>
        <taxon>Panicoideae</taxon>
        <taxon>Andropogonodae</taxon>
        <taxon>Paspaleae</taxon>
        <taxon>Paspalinae</taxon>
        <taxon>Paspalum</taxon>
    </lineage>
</organism>
<dbReference type="PANTHER" id="PTHR33157:SF14">
    <property type="entry name" value="AUTONOMOUS TRANSPOSABLE ELEMENT EN-1 MOSAIC PROTEIN"/>
    <property type="match status" value="1"/>
</dbReference>
<reference evidence="3 4" key="1">
    <citation type="submission" date="2024-02" db="EMBL/GenBank/DDBJ databases">
        <title>High-quality chromosome-scale genome assembly of Pensacola bahiagrass (Paspalum notatum Flugge var. saurae).</title>
        <authorList>
            <person name="Vega J.M."/>
            <person name="Podio M."/>
            <person name="Orjuela J."/>
            <person name="Siena L.A."/>
            <person name="Pessino S.C."/>
            <person name="Combes M.C."/>
            <person name="Mariac C."/>
            <person name="Albertini E."/>
            <person name="Pupilli F."/>
            <person name="Ortiz J.P.A."/>
            <person name="Leblanc O."/>
        </authorList>
    </citation>
    <scope>NUCLEOTIDE SEQUENCE [LARGE SCALE GENOMIC DNA]</scope>
    <source>
        <strain evidence="3">R1</strain>
        <tissue evidence="3">Leaf</tissue>
    </source>
</reference>
<evidence type="ECO:0000313" key="4">
    <source>
        <dbReference type="Proteomes" id="UP001341281"/>
    </source>
</evidence>
<dbReference type="Pfam" id="PF13963">
    <property type="entry name" value="Transpos_assoc"/>
    <property type="match status" value="1"/>
</dbReference>
<feature type="compositionally biased region" description="Low complexity" evidence="1">
    <location>
        <begin position="557"/>
        <end position="569"/>
    </location>
</feature>
<feature type="region of interest" description="Disordered" evidence="1">
    <location>
        <begin position="106"/>
        <end position="160"/>
    </location>
</feature>
<dbReference type="InterPro" id="IPR039266">
    <property type="entry name" value="EN-1/SPM"/>
</dbReference>
<dbReference type="InterPro" id="IPR029480">
    <property type="entry name" value="Transpos_assoc"/>
</dbReference>